<organism evidence="1">
    <name type="scientific">Salvia splendens</name>
    <name type="common">Scarlet sage</name>
    <dbReference type="NCBI Taxonomy" id="180675"/>
    <lineage>
        <taxon>Eukaryota</taxon>
        <taxon>Viridiplantae</taxon>
        <taxon>Streptophyta</taxon>
        <taxon>Embryophyta</taxon>
        <taxon>Tracheophyta</taxon>
        <taxon>Spermatophyta</taxon>
        <taxon>Magnoliopsida</taxon>
        <taxon>eudicotyledons</taxon>
        <taxon>Gunneridae</taxon>
        <taxon>Pentapetalae</taxon>
        <taxon>asterids</taxon>
        <taxon>lamiids</taxon>
        <taxon>Lamiales</taxon>
        <taxon>Lamiaceae</taxon>
        <taxon>Nepetoideae</taxon>
        <taxon>Mentheae</taxon>
        <taxon>Salviinae</taxon>
        <taxon>Salvia</taxon>
        <taxon>Salvia subgen. Calosphace</taxon>
        <taxon>core Calosphace</taxon>
    </lineage>
</organism>
<dbReference type="Proteomes" id="UP000298416">
    <property type="component" value="Unassembled WGS sequence"/>
</dbReference>
<comment type="caution">
    <text evidence="1">The sequence shown here is derived from an EMBL/GenBank/DDBJ whole genome shotgun (WGS) entry which is preliminary data.</text>
</comment>
<gene>
    <name evidence="1" type="ORF">SASPL_134112</name>
</gene>
<sequence length="88" mass="9541">MCKLVDNGMSNSLALYVKHMLVSMPSSSNISSTCNVIEIVMHIIIGWDTIMCKLVDNGMSHSLALYVKQKLVSMPSSSNISSTCKGCI</sequence>
<proteinExistence type="predicted"/>
<name>A0A8X8X4A6_SALSN</name>
<reference evidence="1" key="1">
    <citation type="submission" date="2018-01" db="EMBL/GenBank/DDBJ databases">
        <authorList>
            <person name="Mao J.F."/>
        </authorList>
    </citation>
    <scope>NUCLEOTIDE SEQUENCE</scope>
    <source>
        <strain evidence="1">Huo1</strain>
        <tissue evidence="1">Leaf</tissue>
    </source>
</reference>
<dbReference type="EMBL" id="PNBA02000012">
    <property type="protein sequence ID" value="KAG6406508.1"/>
    <property type="molecule type" value="Genomic_DNA"/>
</dbReference>
<dbReference type="AlphaFoldDB" id="A0A8X8X4A6"/>
<evidence type="ECO:0000313" key="1">
    <source>
        <dbReference type="EMBL" id="KAG6406508.1"/>
    </source>
</evidence>
<evidence type="ECO:0000313" key="2">
    <source>
        <dbReference type="Proteomes" id="UP000298416"/>
    </source>
</evidence>
<keyword evidence="2" id="KW-1185">Reference proteome</keyword>
<accession>A0A8X8X4A6</accession>
<protein>
    <submittedName>
        <fullName evidence="1">Uncharacterized protein</fullName>
    </submittedName>
</protein>
<reference evidence="1" key="2">
    <citation type="submission" date="2020-08" db="EMBL/GenBank/DDBJ databases">
        <title>Plant Genome Project.</title>
        <authorList>
            <person name="Zhang R.-G."/>
        </authorList>
    </citation>
    <scope>NUCLEOTIDE SEQUENCE</scope>
    <source>
        <strain evidence="1">Huo1</strain>
        <tissue evidence="1">Leaf</tissue>
    </source>
</reference>